<proteinExistence type="predicted"/>
<accession>A0A9W8HCP0</accession>
<name>A0A9W8HCP0_9FUNG</name>
<comment type="caution">
    <text evidence="1">The sequence shown here is derived from an EMBL/GenBank/DDBJ whole genome shotgun (WGS) entry which is preliminary data.</text>
</comment>
<keyword evidence="2" id="KW-1185">Reference proteome</keyword>
<reference evidence="1" key="1">
    <citation type="submission" date="2022-07" db="EMBL/GenBank/DDBJ databases">
        <title>Phylogenomic reconstructions and comparative analyses of Kickxellomycotina fungi.</title>
        <authorList>
            <person name="Reynolds N.K."/>
            <person name="Stajich J.E."/>
            <person name="Barry K."/>
            <person name="Grigoriev I.V."/>
            <person name="Crous P."/>
            <person name="Smith M.E."/>
        </authorList>
    </citation>
    <scope>NUCLEOTIDE SEQUENCE</scope>
    <source>
        <strain evidence="1">BCRC 34489</strain>
    </source>
</reference>
<evidence type="ECO:0000313" key="2">
    <source>
        <dbReference type="Proteomes" id="UP001140172"/>
    </source>
</evidence>
<sequence length="170" mass="18841">MFNIRELKRSSAQDSPSDAAAERFLTASSGILEAVCGNAGAGALQASRELVEAMESLEHTSAEQLSAMGDLVERLLKRIESNKQTLDTNSRLTKECRESQRAAAQSMAETVESLKGAAQADSKIETRRAEYQAGIEARNRDFEARLRSEYEEFLRMHAQRLARVIGKSQF</sequence>
<evidence type="ECO:0000313" key="1">
    <source>
        <dbReference type="EMBL" id="KAJ2780808.1"/>
    </source>
</evidence>
<protein>
    <submittedName>
        <fullName evidence="1">Uncharacterized protein</fullName>
    </submittedName>
</protein>
<dbReference type="EMBL" id="JANBUM010000234">
    <property type="protein sequence ID" value="KAJ2780808.1"/>
    <property type="molecule type" value="Genomic_DNA"/>
</dbReference>
<organism evidence="1 2">
    <name type="scientific">Coemansia interrupta</name>
    <dbReference type="NCBI Taxonomy" id="1126814"/>
    <lineage>
        <taxon>Eukaryota</taxon>
        <taxon>Fungi</taxon>
        <taxon>Fungi incertae sedis</taxon>
        <taxon>Zoopagomycota</taxon>
        <taxon>Kickxellomycotina</taxon>
        <taxon>Kickxellomycetes</taxon>
        <taxon>Kickxellales</taxon>
        <taxon>Kickxellaceae</taxon>
        <taxon>Coemansia</taxon>
    </lineage>
</organism>
<dbReference type="AlphaFoldDB" id="A0A9W8HCP0"/>
<dbReference type="Proteomes" id="UP001140172">
    <property type="component" value="Unassembled WGS sequence"/>
</dbReference>
<gene>
    <name evidence="1" type="ORF">GGI15_003410</name>
</gene>
<dbReference type="OrthoDB" id="5576344at2759"/>